<evidence type="ECO:0000313" key="2">
    <source>
        <dbReference type="Proteomes" id="UP001227268"/>
    </source>
</evidence>
<gene>
    <name evidence="1" type="ORF">QFC21_004816</name>
</gene>
<proteinExistence type="predicted"/>
<dbReference type="EMBL" id="JASBWT010000017">
    <property type="protein sequence ID" value="KAJ9097147.1"/>
    <property type="molecule type" value="Genomic_DNA"/>
</dbReference>
<protein>
    <submittedName>
        <fullName evidence="1">Uncharacterized protein</fullName>
    </submittedName>
</protein>
<organism evidence="1 2">
    <name type="scientific">Naganishia friedmannii</name>
    <dbReference type="NCBI Taxonomy" id="89922"/>
    <lineage>
        <taxon>Eukaryota</taxon>
        <taxon>Fungi</taxon>
        <taxon>Dikarya</taxon>
        <taxon>Basidiomycota</taxon>
        <taxon>Agaricomycotina</taxon>
        <taxon>Tremellomycetes</taxon>
        <taxon>Filobasidiales</taxon>
        <taxon>Filobasidiaceae</taxon>
        <taxon>Naganishia</taxon>
    </lineage>
</organism>
<keyword evidence="2" id="KW-1185">Reference proteome</keyword>
<reference evidence="1" key="1">
    <citation type="submission" date="2023-04" db="EMBL/GenBank/DDBJ databases">
        <title>Draft Genome sequencing of Naganishia species isolated from polar environments using Oxford Nanopore Technology.</title>
        <authorList>
            <person name="Leo P."/>
            <person name="Venkateswaran K."/>
        </authorList>
    </citation>
    <scope>NUCLEOTIDE SEQUENCE</scope>
    <source>
        <strain evidence="1">MNA-CCFEE 5423</strain>
    </source>
</reference>
<accession>A0ACC2VCX4</accession>
<name>A0ACC2VCX4_9TREE</name>
<comment type="caution">
    <text evidence="1">The sequence shown here is derived from an EMBL/GenBank/DDBJ whole genome shotgun (WGS) entry which is preliminary data.</text>
</comment>
<dbReference type="Proteomes" id="UP001227268">
    <property type="component" value="Unassembled WGS sequence"/>
</dbReference>
<sequence>MSFFGGASSQGTAAVPADMQARKEEMMDRIRQELAVANAQTLINEKWERVGVERKRSSGNDDLPRASREQVRVSVVLRLPIRRRADEPNRHHRFGASETL</sequence>
<evidence type="ECO:0000313" key="1">
    <source>
        <dbReference type="EMBL" id="KAJ9097147.1"/>
    </source>
</evidence>